<reference evidence="4" key="1">
    <citation type="submission" date="2020-05" db="EMBL/GenBank/DDBJ databases">
        <authorList>
            <person name="Chiriac C."/>
            <person name="Salcher M."/>
            <person name="Ghai R."/>
            <person name="Kavagutti S V."/>
        </authorList>
    </citation>
    <scope>NUCLEOTIDE SEQUENCE</scope>
</reference>
<feature type="transmembrane region" description="Helical" evidence="1">
    <location>
        <begin position="5"/>
        <end position="27"/>
    </location>
</feature>
<evidence type="ECO:0000313" key="6">
    <source>
        <dbReference type="EMBL" id="CAB4982976.1"/>
    </source>
</evidence>
<dbReference type="EMBL" id="CAFBPF010000017">
    <property type="protein sequence ID" value="CAB5003095.1"/>
    <property type="molecule type" value="Genomic_DNA"/>
</dbReference>
<keyword evidence="1" id="KW-0812">Transmembrane</keyword>
<keyword evidence="1" id="KW-1133">Transmembrane helix</keyword>
<feature type="transmembrane region" description="Helical" evidence="1">
    <location>
        <begin position="39"/>
        <end position="57"/>
    </location>
</feature>
<protein>
    <submittedName>
        <fullName evidence="4">Unannotated protein</fullName>
    </submittedName>
</protein>
<accession>A0A6J6XUA4</accession>
<evidence type="ECO:0000313" key="2">
    <source>
        <dbReference type="EMBL" id="CAB4645310.1"/>
    </source>
</evidence>
<dbReference type="EMBL" id="CAFAAH010000146">
    <property type="protein sequence ID" value="CAB4800770.1"/>
    <property type="molecule type" value="Genomic_DNA"/>
</dbReference>
<evidence type="ECO:0000256" key="1">
    <source>
        <dbReference type="SAM" id="Phobius"/>
    </source>
</evidence>
<sequence>MKPEVILKGTLLFAAFASFLLSVTIYFNAGDNTNGRLNGIFIGIWVPSILALGTFLLSHRKTP</sequence>
<proteinExistence type="predicted"/>
<dbReference type="EMBL" id="CAEZWM010000003">
    <property type="protein sequence ID" value="CAB4645310.1"/>
    <property type="molecule type" value="Genomic_DNA"/>
</dbReference>
<evidence type="ECO:0000313" key="3">
    <source>
        <dbReference type="EMBL" id="CAB4773728.1"/>
    </source>
</evidence>
<keyword evidence="1" id="KW-0472">Membrane</keyword>
<evidence type="ECO:0000313" key="5">
    <source>
        <dbReference type="EMBL" id="CAB4856577.1"/>
    </source>
</evidence>
<dbReference type="EMBL" id="CAFBOR010000045">
    <property type="protein sequence ID" value="CAB4982976.1"/>
    <property type="molecule type" value="Genomic_DNA"/>
</dbReference>
<dbReference type="EMBL" id="CAEZZU010000040">
    <property type="protein sequence ID" value="CAB4773728.1"/>
    <property type="molecule type" value="Genomic_DNA"/>
</dbReference>
<dbReference type="EMBL" id="CAFBLK010000016">
    <property type="protein sequence ID" value="CAB4856577.1"/>
    <property type="molecule type" value="Genomic_DNA"/>
</dbReference>
<dbReference type="AlphaFoldDB" id="A0A6J6XUA4"/>
<organism evidence="4">
    <name type="scientific">freshwater metagenome</name>
    <dbReference type="NCBI Taxonomy" id="449393"/>
    <lineage>
        <taxon>unclassified sequences</taxon>
        <taxon>metagenomes</taxon>
        <taxon>ecological metagenomes</taxon>
    </lineage>
</organism>
<gene>
    <name evidence="2" type="ORF">UFOPK2242_00082</name>
    <name evidence="3" type="ORF">UFOPK2925_00420</name>
    <name evidence="4" type="ORF">UFOPK2996_01064</name>
    <name evidence="5" type="ORF">UFOPK3317_00173</name>
    <name evidence="6" type="ORF">UFOPK3974_00465</name>
    <name evidence="7" type="ORF">UFOPK4071_00257</name>
</gene>
<evidence type="ECO:0000313" key="4">
    <source>
        <dbReference type="EMBL" id="CAB4800770.1"/>
    </source>
</evidence>
<name>A0A6J6XUA4_9ZZZZ</name>
<evidence type="ECO:0000313" key="7">
    <source>
        <dbReference type="EMBL" id="CAB5003095.1"/>
    </source>
</evidence>